<dbReference type="InterPro" id="IPR006913">
    <property type="entry name" value="CENP-V/GFA"/>
</dbReference>
<comment type="caution">
    <text evidence="6">The sequence shown here is derived from an EMBL/GenBank/DDBJ whole genome shotgun (WGS) entry which is preliminary data.</text>
</comment>
<reference evidence="7" key="1">
    <citation type="journal article" date="2019" name="Int. J. Syst. Evol. Microbiol.">
        <title>The Global Catalogue of Microorganisms (GCM) 10K type strain sequencing project: providing services to taxonomists for standard genome sequencing and annotation.</title>
        <authorList>
            <consortium name="The Broad Institute Genomics Platform"/>
            <consortium name="The Broad Institute Genome Sequencing Center for Infectious Disease"/>
            <person name="Wu L."/>
            <person name="Ma J."/>
        </authorList>
    </citation>
    <scope>NUCLEOTIDE SEQUENCE [LARGE SCALE GENOMIC DNA]</scope>
    <source>
        <strain evidence="7">KCTC 52607</strain>
    </source>
</reference>
<evidence type="ECO:0000256" key="2">
    <source>
        <dbReference type="ARBA" id="ARBA00022723"/>
    </source>
</evidence>
<comment type="similarity">
    <text evidence="1">Belongs to the Gfa family.</text>
</comment>
<evidence type="ECO:0000256" key="1">
    <source>
        <dbReference type="ARBA" id="ARBA00005495"/>
    </source>
</evidence>
<keyword evidence="3" id="KW-0862">Zinc</keyword>
<dbReference type="RefSeq" id="WP_377922598.1">
    <property type="nucleotide sequence ID" value="NZ_JBHRST010000002.1"/>
</dbReference>
<evidence type="ECO:0000259" key="5">
    <source>
        <dbReference type="PROSITE" id="PS51891"/>
    </source>
</evidence>
<dbReference type="EMBL" id="JBHRST010000002">
    <property type="protein sequence ID" value="MFC3096626.1"/>
    <property type="molecule type" value="Genomic_DNA"/>
</dbReference>
<accession>A0ABV7E4B1</accession>
<evidence type="ECO:0000256" key="3">
    <source>
        <dbReference type="ARBA" id="ARBA00022833"/>
    </source>
</evidence>
<name>A0ABV7E4B1_9SPHN</name>
<sequence>MAMTGGCRCGAVRYEVSGDVLHHALCHCRDCQMASGAPMVAWLAVKAEGLRVTQGEAASYVSPAGSLRRFCGNCGTPMFFENAQFLPGIVDVQSVTLDDPDAQAPQVHIQVAERRSWMADAASLPEFERFPD</sequence>
<evidence type="ECO:0000313" key="6">
    <source>
        <dbReference type="EMBL" id="MFC3096626.1"/>
    </source>
</evidence>
<feature type="domain" description="CENP-V/GFA" evidence="5">
    <location>
        <begin position="3"/>
        <end position="118"/>
    </location>
</feature>
<dbReference type="InterPro" id="IPR011057">
    <property type="entry name" value="Mss4-like_sf"/>
</dbReference>
<dbReference type="PROSITE" id="PS51891">
    <property type="entry name" value="CENP_V_GFA"/>
    <property type="match status" value="1"/>
</dbReference>
<gene>
    <name evidence="6" type="ORF">ACFODU_02265</name>
</gene>
<protein>
    <submittedName>
        <fullName evidence="6">GFA family protein</fullName>
    </submittedName>
</protein>
<keyword evidence="2" id="KW-0479">Metal-binding</keyword>
<organism evidence="6 7">
    <name type="scientific">Alteraurantiacibacter palmitatis</name>
    <dbReference type="NCBI Taxonomy" id="2054628"/>
    <lineage>
        <taxon>Bacteria</taxon>
        <taxon>Pseudomonadati</taxon>
        <taxon>Pseudomonadota</taxon>
        <taxon>Alphaproteobacteria</taxon>
        <taxon>Sphingomonadales</taxon>
        <taxon>Erythrobacteraceae</taxon>
        <taxon>Alteraurantiacibacter</taxon>
    </lineage>
</organism>
<dbReference type="PANTHER" id="PTHR33337:SF40">
    <property type="entry name" value="CENP-V_GFA DOMAIN-CONTAINING PROTEIN-RELATED"/>
    <property type="match status" value="1"/>
</dbReference>
<dbReference type="Gene3D" id="3.90.1590.10">
    <property type="entry name" value="glutathione-dependent formaldehyde- activating enzyme (gfa)"/>
    <property type="match status" value="1"/>
</dbReference>
<evidence type="ECO:0000256" key="4">
    <source>
        <dbReference type="ARBA" id="ARBA00023239"/>
    </source>
</evidence>
<keyword evidence="4" id="KW-0456">Lyase</keyword>
<dbReference type="Pfam" id="PF04828">
    <property type="entry name" value="GFA"/>
    <property type="match status" value="1"/>
</dbReference>
<keyword evidence="7" id="KW-1185">Reference proteome</keyword>
<proteinExistence type="inferred from homology"/>
<evidence type="ECO:0000313" key="7">
    <source>
        <dbReference type="Proteomes" id="UP001595456"/>
    </source>
</evidence>
<dbReference type="Proteomes" id="UP001595456">
    <property type="component" value="Unassembled WGS sequence"/>
</dbReference>
<dbReference type="PANTHER" id="PTHR33337">
    <property type="entry name" value="GFA DOMAIN-CONTAINING PROTEIN"/>
    <property type="match status" value="1"/>
</dbReference>
<dbReference type="SUPFAM" id="SSF51316">
    <property type="entry name" value="Mss4-like"/>
    <property type="match status" value="1"/>
</dbReference>